<evidence type="ECO:0000259" key="3">
    <source>
        <dbReference type="Pfam" id="PF14016"/>
    </source>
</evidence>
<keyword evidence="5" id="KW-1185">Reference proteome</keyword>
<dbReference type="PROSITE" id="PS51257">
    <property type="entry name" value="PROKAR_LIPOPROTEIN"/>
    <property type="match status" value="1"/>
</dbReference>
<evidence type="ECO:0000313" key="4">
    <source>
        <dbReference type="EMBL" id="MFD1720892.1"/>
    </source>
</evidence>
<dbReference type="RefSeq" id="WP_377932633.1">
    <property type="nucleotide sequence ID" value="NZ_JBHUEA010000005.1"/>
</dbReference>
<gene>
    <name evidence="4" type="ORF">ACFSBI_04960</name>
</gene>
<evidence type="ECO:0000256" key="1">
    <source>
        <dbReference type="SAM" id="MobiDB-lite"/>
    </source>
</evidence>
<proteinExistence type="predicted"/>
<dbReference type="Proteomes" id="UP001597347">
    <property type="component" value="Unassembled WGS sequence"/>
</dbReference>
<dbReference type="InterPro" id="IPR025326">
    <property type="entry name" value="DUF4232"/>
</dbReference>
<feature type="chain" id="PRO_5045339902" evidence="2">
    <location>
        <begin position="27"/>
        <end position="224"/>
    </location>
</feature>
<evidence type="ECO:0000256" key="2">
    <source>
        <dbReference type="SAM" id="SignalP"/>
    </source>
</evidence>
<sequence length="224" mass="21868">MRRVGGAAAAAALLLVLTGCGSQVTAPTITPTVTVAPTPSSTPSSSASASASSSAPTASASSTPASSGASAAGDPGRPADQCADQDLGVTITRDNGGGGAGSEVYDVLFTNTGGGSCVLRGAPGVSVVGGGNGTQLGEPAARNQADAVDVRLAPGQAAGAPLQVVDIRDGGGPLGSACRVRKGDGFRVYPPHSKKAIFVKSDDAYACTSSEVFMTVRTVVRFTD</sequence>
<evidence type="ECO:0000313" key="5">
    <source>
        <dbReference type="Proteomes" id="UP001597347"/>
    </source>
</evidence>
<feature type="signal peptide" evidence="2">
    <location>
        <begin position="1"/>
        <end position="26"/>
    </location>
</feature>
<dbReference type="EMBL" id="JBHUEA010000005">
    <property type="protein sequence ID" value="MFD1720892.1"/>
    <property type="molecule type" value="Genomic_DNA"/>
</dbReference>
<organism evidence="4 5">
    <name type="scientific">Amnibacterium endophyticum</name>
    <dbReference type="NCBI Taxonomy" id="2109337"/>
    <lineage>
        <taxon>Bacteria</taxon>
        <taxon>Bacillati</taxon>
        <taxon>Actinomycetota</taxon>
        <taxon>Actinomycetes</taxon>
        <taxon>Micrococcales</taxon>
        <taxon>Microbacteriaceae</taxon>
        <taxon>Amnibacterium</taxon>
    </lineage>
</organism>
<reference evidence="5" key="1">
    <citation type="journal article" date="2019" name="Int. J. Syst. Evol. Microbiol.">
        <title>The Global Catalogue of Microorganisms (GCM) 10K type strain sequencing project: providing services to taxonomists for standard genome sequencing and annotation.</title>
        <authorList>
            <consortium name="The Broad Institute Genomics Platform"/>
            <consortium name="The Broad Institute Genome Sequencing Center for Infectious Disease"/>
            <person name="Wu L."/>
            <person name="Ma J."/>
        </authorList>
    </citation>
    <scope>NUCLEOTIDE SEQUENCE [LARGE SCALE GENOMIC DNA]</scope>
    <source>
        <strain evidence="5">CGMCC 1.12471</strain>
    </source>
</reference>
<accession>A0ABW4LCU4</accession>
<comment type="caution">
    <text evidence="4">The sequence shown here is derived from an EMBL/GenBank/DDBJ whole genome shotgun (WGS) entry which is preliminary data.</text>
</comment>
<keyword evidence="2" id="KW-0732">Signal</keyword>
<feature type="region of interest" description="Disordered" evidence="1">
    <location>
        <begin position="35"/>
        <end position="83"/>
    </location>
</feature>
<name>A0ABW4LCU4_9MICO</name>
<dbReference type="Pfam" id="PF14016">
    <property type="entry name" value="DUF4232"/>
    <property type="match status" value="1"/>
</dbReference>
<feature type="domain" description="DUF4232" evidence="3">
    <location>
        <begin position="82"/>
        <end position="212"/>
    </location>
</feature>
<protein>
    <submittedName>
        <fullName evidence="4">DUF4232 domain-containing protein</fullName>
    </submittedName>
</protein>
<feature type="compositionally biased region" description="Low complexity" evidence="1">
    <location>
        <begin position="35"/>
        <end position="72"/>
    </location>
</feature>